<evidence type="ECO:0000256" key="5">
    <source>
        <dbReference type="SAM" id="MobiDB-lite"/>
    </source>
</evidence>
<dbReference type="GO" id="GO:0000398">
    <property type="term" value="P:mRNA splicing, via spliceosome"/>
    <property type="evidence" value="ECO:0007669"/>
    <property type="project" value="InterPro"/>
</dbReference>
<dbReference type="Pfam" id="PF06544">
    <property type="entry name" value="Prp3_C"/>
    <property type="match status" value="1"/>
</dbReference>
<dbReference type="InterPro" id="IPR010541">
    <property type="entry name" value="Prp3_C"/>
</dbReference>
<comment type="subcellular location">
    <subcellularLocation>
        <location evidence="1">Nucleus</location>
    </subcellularLocation>
</comment>
<evidence type="ECO:0000256" key="1">
    <source>
        <dbReference type="ARBA" id="ARBA00004123"/>
    </source>
</evidence>
<dbReference type="PANTHER" id="PTHR14212">
    <property type="entry name" value="U4/U6-ASSOCIATED RNA SPLICING FACTOR-RELATED"/>
    <property type="match status" value="1"/>
</dbReference>
<dbReference type="Pfam" id="PF08572">
    <property type="entry name" value="PRP3"/>
    <property type="match status" value="1"/>
</dbReference>
<feature type="domain" description="Small nuclear ribonucleoprotein Prp3 C-terminal" evidence="6">
    <location>
        <begin position="302"/>
        <end position="426"/>
    </location>
</feature>
<accession>A0A7H9HKM4</accession>
<evidence type="ECO:0000256" key="2">
    <source>
        <dbReference type="ARBA" id="ARBA00022664"/>
    </source>
</evidence>
<keyword evidence="9" id="KW-1185">Reference proteome</keyword>
<sequence>MRDARDGNGREKGRGLQTKVNPLLLSSNLNLVRRQYKEENPYLSTSGLRIDGKVTKRLQRGLKFHRKGEISSQIEIERQEERLRYEKQLEHERAETIRRAREKAEIEAKIALGEVPDSLLGEDKYLKKVEDVPTVEWWDKVYLDEQLDILPKYREDFEDGDEDTDDEDEDEHPSIRYIQHPVPVKVQDVKPTAKVYLTKKEQKKIRRNRRKVEREAKETKIKLGLEPKPEPKVKLANMMNVYENDQNITDPTQWERTVIEQVEERAKDHFETNRKRHEEAVQKRKEKLQNGTTDSQLDNHCKVFRFGSLANPKIRYKLNTNSRQLSLRGACLRVNDDGSGIIIVVGTEKSCRFFEKLVLHRIKWDEDFEDRDNGTHRTMTGNYITRIWQGFLKSNKFPHWFMKVCNDEEELRQTLRQFDAEHFFTTLMTR</sequence>
<dbReference type="CDD" id="cd24162">
    <property type="entry name" value="Prp3_C"/>
    <property type="match status" value="1"/>
</dbReference>
<dbReference type="Proteomes" id="UP000510647">
    <property type="component" value="Chromosome 1"/>
</dbReference>
<evidence type="ECO:0000313" key="8">
    <source>
        <dbReference type="EMBL" id="QLQ78378.1"/>
    </source>
</evidence>
<protein>
    <submittedName>
        <fullName evidence="8">Uncharacterized protein</fullName>
    </submittedName>
</protein>
<dbReference type="InterPro" id="IPR013881">
    <property type="entry name" value="Pre-mRNA_splic_Prp3_dom"/>
</dbReference>
<organism evidence="8 9">
    <name type="scientific">Torulaspora globosa</name>
    <dbReference type="NCBI Taxonomy" id="48254"/>
    <lineage>
        <taxon>Eukaryota</taxon>
        <taxon>Fungi</taxon>
        <taxon>Dikarya</taxon>
        <taxon>Ascomycota</taxon>
        <taxon>Saccharomycotina</taxon>
        <taxon>Saccharomycetes</taxon>
        <taxon>Saccharomycetales</taxon>
        <taxon>Saccharomycetaceae</taxon>
        <taxon>Torulaspora</taxon>
    </lineage>
</organism>
<feature type="domain" description="Pre-mRNA-splicing factor 3" evidence="7">
    <location>
        <begin position="40"/>
        <end position="278"/>
    </location>
</feature>
<evidence type="ECO:0000259" key="7">
    <source>
        <dbReference type="Pfam" id="PF08572"/>
    </source>
</evidence>
<keyword evidence="4" id="KW-0539">Nucleus</keyword>
<name>A0A7H9HKM4_9SACH</name>
<evidence type="ECO:0000256" key="3">
    <source>
        <dbReference type="ARBA" id="ARBA00023187"/>
    </source>
</evidence>
<gene>
    <name evidence="8" type="ORF">HG537_0A06250</name>
</gene>
<keyword evidence="2" id="KW-0507">mRNA processing</keyword>
<dbReference type="InterPro" id="IPR027104">
    <property type="entry name" value="Prp3"/>
</dbReference>
<reference evidence="8 9" key="1">
    <citation type="submission" date="2020-06" db="EMBL/GenBank/DDBJ databases">
        <title>The yeast mating-type switching endonuclease HO is a domesticated member of an unorthodox homing genetic element family.</title>
        <authorList>
            <person name="Coughlan A.Y."/>
            <person name="Lombardi L."/>
            <person name="Braun-Galleani S."/>
            <person name="Martos A.R."/>
            <person name="Galeote V."/>
            <person name="Bigey F."/>
            <person name="Dequin S."/>
            <person name="Byrne K.P."/>
            <person name="Wolfe K.H."/>
        </authorList>
    </citation>
    <scope>NUCLEOTIDE SEQUENCE [LARGE SCALE GENOMIC DNA]</scope>
    <source>
        <strain evidence="8 9">CBS2947</strain>
    </source>
</reference>
<dbReference type="OrthoDB" id="10264544at2759"/>
<dbReference type="EMBL" id="CP059267">
    <property type="protein sequence ID" value="QLQ78378.1"/>
    <property type="molecule type" value="Genomic_DNA"/>
</dbReference>
<evidence type="ECO:0000259" key="6">
    <source>
        <dbReference type="Pfam" id="PF06544"/>
    </source>
</evidence>
<keyword evidence="3" id="KW-0508">mRNA splicing</keyword>
<feature type="region of interest" description="Disordered" evidence="5">
    <location>
        <begin position="154"/>
        <end position="173"/>
    </location>
</feature>
<feature type="compositionally biased region" description="Acidic residues" evidence="5">
    <location>
        <begin position="156"/>
        <end position="171"/>
    </location>
</feature>
<proteinExistence type="predicted"/>
<dbReference type="AlphaFoldDB" id="A0A7H9HKM4"/>
<dbReference type="PANTHER" id="PTHR14212:SF0">
    <property type="entry name" value="U4_U6 SMALL NUCLEAR RIBONUCLEOPROTEIN PRP3"/>
    <property type="match status" value="1"/>
</dbReference>
<dbReference type="GO" id="GO:0046540">
    <property type="term" value="C:U4/U6 x U5 tri-snRNP complex"/>
    <property type="evidence" value="ECO:0007669"/>
    <property type="project" value="InterPro"/>
</dbReference>
<evidence type="ECO:0000313" key="9">
    <source>
        <dbReference type="Proteomes" id="UP000510647"/>
    </source>
</evidence>
<evidence type="ECO:0000256" key="4">
    <source>
        <dbReference type="ARBA" id="ARBA00023242"/>
    </source>
</evidence>